<dbReference type="Proteomes" id="UP000252139">
    <property type="component" value="Unassembled WGS sequence"/>
</dbReference>
<sequence length="321" mass="37761">MQQPFGESPCQQWRIAFIYAFATTFNSQQSIAPSLFKLPDFTPDQLEVELQKEDSQLVHNIICSCLGNIFNRKNPVESYTKSLQDVVTEKIKTMDIELEKNPLSNQKFNMLSADLKLLILYSMVEWQLQDSQAVRLIIDYYSAKRSQHNPIEVRPIGIDKEKSTYWQFGDSPYIWKVKNKKKEWILGKYDDEVDEILTRSVCKDRETMEAWISTLSTTHRAEKALSKYVDEHVYPLIEKQEKRKAKLEREKWKKLNPVEPVTTRSYTRKRERVNYNYDDIYTEQDFDEYLPESSSRSSSPDRLAKKPTRSSNRLKGVLDDA</sequence>
<evidence type="ECO:0000313" key="3">
    <source>
        <dbReference type="Proteomes" id="UP000252139"/>
    </source>
</evidence>
<proteinExistence type="predicted"/>
<dbReference type="STRING" id="86630.A0A367KF73"/>
<keyword evidence="3" id="KW-1185">Reference proteome</keyword>
<comment type="caution">
    <text evidence="2">The sequence shown here is derived from an EMBL/GenBank/DDBJ whole genome shotgun (WGS) entry which is preliminary data.</text>
</comment>
<accession>A0A367KF73</accession>
<evidence type="ECO:0000256" key="1">
    <source>
        <dbReference type="SAM" id="MobiDB-lite"/>
    </source>
</evidence>
<feature type="region of interest" description="Disordered" evidence="1">
    <location>
        <begin position="286"/>
        <end position="321"/>
    </location>
</feature>
<name>A0A367KF73_RHIAZ</name>
<dbReference type="AlphaFoldDB" id="A0A367KF73"/>
<reference evidence="2 3" key="1">
    <citation type="journal article" date="2018" name="G3 (Bethesda)">
        <title>Phylogenetic and Phylogenomic Definition of Rhizopus Species.</title>
        <authorList>
            <person name="Gryganskyi A.P."/>
            <person name="Golan J."/>
            <person name="Dolatabadi S."/>
            <person name="Mondo S."/>
            <person name="Robb S."/>
            <person name="Idnurm A."/>
            <person name="Muszewska A."/>
            <person name="Steczkiewicz K."/>
            <person name="Masonjones S."/>
            <person name="Liao H.L."/>
            <person name="Gajdeczka M.T."/>
            <person name="Anike F."/>
            <person name="Vuek A."/>
            <person name="Anishchenko I.M."/>
            <person name="Voigt K."/>
            <person name="de Hoog G.S."/>
            <person name="Smith M.E."/>
            <person name="Heitman J."/>
            <person name="Vilgalys R."/>
            <person name="Stajich J.E."/>
        </authorList>
    </citation>
    <scope>NUCLEOTIDE SEQUENCE [LARGE SCALE GENOMIC DNA]</scope>
    <source>
        <strain evidence="2 3">CBS 357.93</strain>
    </source>
</reference>
<gene>
    <name evidence="2" type="ORF">CU097_014498</name>
</gene>
<evidence type="ECO:0008006" key="4">
    <source>
        <dbReference type="Google" id="ProtNLM"/>
    </source>
</evidence>
<dbReference type="OrthoDB" id="349045at2759"/>
<protein>
    <recommendedName>
        <fullName evidence="4">WHIM1 domain-containing protein</fullName>
    </recommendedName>
</protein>
<dbReference type="EMBL" id="PJQL01000038">
    <property type="protein sequence ID" value="RCI00828.1"/>
    <property type="molecule type" value="Genomic_DNA"/>
</dbReference>
<evidence type="ECO:0000313" key="2">
    <source>
        <dbReference type="EMBL" id="RCI00828.1"/>
    </source>
</evidence>
<dbReference type="PANTHER" id="PTHR42107">
    <property type="entry name" value="YALI0D24453P"/>
    <property type="match status" value="1"/>
</dbReference>
<dbReference type="PANTHER" id="PTHR42107:SF1">
    <property type="entry name" value="WHIM1 DOMAIN-CONTAINING PROTEIN"/>
    <property type="match status" value="1"/>
</dbReference>
<organism evidence="2 3">
    <name type="scientific">Rhizopus azygosporus</name>
    <name type="common">Rhizopus microsporus var. azygosporus</name>
    <dbReference type="NCBI Taxonomy" id="86630"/>
    <lineage>
        <taxon>Eukaryota</taxon>
        <taxon>Fungi</taxon>
        <taxon>Fungi incertae sedis</taxon>
        <taxon>Mucoromycota</taxon>
        <taxon>Mucoromycotina</taxon>
        <taxon>Mucoromycetes</taxon>
        <taxon>Mucorales</taxon>
        <taxon>Mucorineae</taxon>
        <taxon>Rhizopodaceae</taxon>
        <taxon>Rhizopus</taxon>
    </lineage>
</organism>